<proteinExistence type="predicted"/>
<organism evidence="3">
    <name type="scientific">Ignisphaera aggregans</name>
    <dbReference type="NCBI Taxonomy" id="334771"/>
    <lineage>
        <taxon>Archaea</taxon>
        <taxon>Thermoproteota</taxon>
        <taxon>Thermoprotei</taxon>
        <taxon>Desulfurococcales</taxon>
        <taxon>Desulfurococcaceae</taxon>
        <taxon>Ignisphaera</taxon>
    </lineage>
</organism>
<dbReference type="EMBL" id="DTBD01000068">
    <property type="protein sequence ID" value="HGQ65069.1"/>
    <property type="molecule type" value="Genomic_DNA"/>
</dbReference>
<feature type="transmembrane region" description="Helical" evidence="1">
    <location>
        <begin position="296"/>
        <end position="315"/>
    </location>
</feature>
<protein>
    <recommendedName>
        <fullName evidence="4">DUF4350 domain-containing protein</fullName>
    </recommendedName>
</protein>
<name>A0A7C4NLZ8_9CREN</name>
<reference evidence="3" key="1">
    <citation type="journal article" date="2020" name="mSystems">
        <title>Genome- and Community-Level Interaction Insights into Carbon Utilization and Element Cycling Functions of Hydrothermarchaeota in Hydrothermal Sediment.</title>
        <authorList>
            <person name="Zhou Z."/>
            <person name="Liu Y."/>
            <person name="Xu W."/>
            <person name="Pan J."/>
            <person name="Luo Z.H."/>
            <person name="Li M."/>
        </authorList>
    </citation>
    <scope>NUCLEOTIDE SEQUENCE [LARGE SCALE GENOMIC DNA]</scope>
    <source>
        <strain evidence="3">SpSt-637</strain>
        <strain evidence="2">SpSt-667</strain>
    </source>
</reference>
<keyword evidence="1" id="KW-1133">Transmembrane helix</keyword>
<comment type="caution">
    <text evidence="3">The sequence shown here is derived from an EMBL/GenBank/DDBJ whole genome shotgun (WGS) entry which is preliminary data.</text>
</comment>
<evidence type="ECO:0000313" key="3">
    <source>
        <dbReference type="EMBL" id="HGQ65069.1"/>
    </source>
</evidence>
<dbReference type="AlphaFoldDB" id="A0A7C4NLZ8"/>
<sequence>MKNIQSRLLLATVVLGILFFAALESSREGLMHGGASPYNYRWDGTSNLVKYLARRYGTVILVENWLEVEMFAKEFEDACKVMMFVSPEKKYSRLEINSISKLAREYGFNIAVFDEGSYTNDIFVALDAPVRIDAFNYVSVRGPGNKVVKDVVPGRVDLNRSYDVVFSFASPIAVLDSQALCIPIAFVENQIVGAICGFGIGRLLVLGDGSIVTNVAIPSVDKVNIYTIVVDLFIERLCGNKYGKAVFFIESSKYRIRPLALNEMVELGYSGLDIIKMVLNPFRYFYAYAIEAEPTILTLMIFLVLTSLTATALYIRRIPGYAKKFELSVDTIYGAGYSKDAVDVVVDSCREDEYCRKVVTCIFRNINSKCVKALRVYLSRNTTFRKRVVEKLLKSV</sequence>
<dbReference type="EMBL" id="DTCK01000006">
    <property type="protein sequence ID" value="HGQ35094.1"/>
    <property type="molecule type" value="Genomic_DNA"/>
</dbReference>
<evidence type="ECO:0000313" key="2">
    <source>
        <dbReference type="EMBL" id="HGQ35094.1"/>
    </source>
</evidence>
<evidence type="ECO:0008006" key="4">
    <source>
        <dbReference type="Google" id="ProtNLM"/>
    </source>
</evidence>
<evidence type="ECO:0000256" key="1">
    <source>
        <dbReference type="SAM" id="Phobius"/>
    </source>
</evidence>
<accession>A0A7C4NLZ8</accession>
<keyword evidence="1" id="KW-0472">Membrane</keyword>
<keyword evidence="1" id="KW-0812">Transmembrane</keyword>
<gene>
    <name evidence="3" type="ORF">ENU08_07490</name>
    <name evidence="2" type="ORF">ENU41_00235</name>
</gene>